<evidence type="ECO:0000256" key="2">
    <source>
        <dbReference type="SAM" id="MobiDB-lite"/>
    </source>
</evidence>
<reference evidence="5 6" key="1">
    <citation type="submission" date="2020-08" db="EMBL/GenBank/DDBJ databases">
        <title>Genome sequencing of Purple Non-Sulfur Bacteria from various extreme environments.</title>
        <authorList>
            <person name="Mayer M."/>
        </authorList>
    </citation>
    <scope>NUCLEOTIDE SEQUENCE [LARGE SCALE GENOMIC DNA]</scope>
    <source>
        <strain evidence="5 6">JA131</strain>
    </source>
</reference>
<dbReference type="GO" id="GO:0005856">
    <property type="term" value="C:cytoskeleton"/>
    <property type="evidence" value="ECO:0007669"/>
    <property type="project" value="TreeGrafter"/>
</dbReference>
<evidence type="ECO:0000313" key="6">
    <source>
        <dbReference type="Proteomes" id="UP000554286"/>
    </source>
</evidence>
<dbReference type="PANTHER" id="PTHR32083">
    <property type="entry name" value="CILIA AND FLAGELLA-ASSOCIATED PROTEIN 58-RELATED"/>
    <property type="match status" value="1"/>
</dbReference>
<dbReference type="EMBL" id="JACIGK010000054">
    <property type="protein sequence ID" value="MBB4268149.1"/>
    <property type="molecule type" value="Genomic_DNA"/>
</dbReference>
<dbReference type="InterPro" id="IPR006431">
    <property type="entry name" value="Phage_tape_meas_C"/>
</dbReference>
<evidence type="ECO:0000259" key="4">
    <source>
        <dbReference type="Pfam" id="PF10145"/>
    </source>
</evidence>
<dbReference type="PANTHER" id="PTHR32083:SF48">
    <property type="entry name" value="TRANS-GOLGI NETWORK-LOCALIZED SYP41-INTERACTING PROTEIN 1"/>
    <property type="match status" value="1"/>
</dbReference>
<feature type="domain" description="Bacteriophage tail tape measure C-terminal" evidence="3">
    <location>
        <begin position="1089"/>
        <end position="1167"/>
    </location>
</feature>
<sequence>MAGDAHQTVSVELRAETEGFRRSLQVSREDWEAWRQAANQAGDQARDTGQGLEALGQEAREAARGADALGDQTAQAARQVDTLGDQAAQAARHADTMGDQAARAARQVDTLGDRAGQSARQVDSLGRQVDQLGAHAGRVRTLVGGLAAAAAGLGALRIGRDAVQSWVDYEAALVGVGKVTDLAGADLRALGDDIAALALRPEMGATTLELLDIAQAAGQLGVDGAANIEHFTATIAMLQGATDLVGGEGAMQLARILTVTGEGEEAVDRLASSVVALGNSFAATESEIVHATTYVAQATALYDVSSAQAAGLAAALTAMGVRAELAGGAVGRAFQAINDAVRQGGDELRALVDLTGRSAEDLREAFAEDAMGVFEDVVEALAEVREAGDDVGAVLTALGLTAGEDTRVMGALAAGVETVTGALNMSGVAWDENTALWIEAARAAETAEARFTVFRNTIGAIQRTLGEALTPALVAAAAEIQEMILAARDSGQLAAWASGAASAVTALAEAAVWAADHADILIAAAAGLAAVALAKWALEAAAALRALAVAAWANPYVLAAAALVALGVAAYDAATETRAQQQAIVDLHADLDTWREKTDGARDALVGETEATADSTRELLANTQARLEAVKAQMAFWDANDPDGLRARFVPGYQAGEDAGLAALRQERARLEADIVALQDQLAEVNDRRRRAGTAPPGDGGPPSSVPSIAPPGAGDEAWADWVAQTERATAAAQAMAGAVDQGAAAIQAAEVAAAAEILVLQHGAARRAEIVALLTQEAAARQALAVAQTIESLDRQIEAEQALAAAHRQGRDAVREANVENRVAETLARLNIEAGSAEAEVIREKVAAAAAAAEATQRAAEASQSADAWARWVDQTELATRSAQAMAIAVGQGAAAIQAAEVAAAAEGLVLQHGAGHRERIVTLLTQEAAARQALAVAQAVVDLDRQIEAEQALTAARLAGRDAVAAANVERQAADVLARHNIESGSAEAEVIREKVAALAEETEARERAEALGDMRDRLDGLKAEAAWLVAVTRQRALSRAELEAIQSLTARGIDLTSEHARQERALAKAIADQTRATERARAAATDWADGATQAIHDYQVAVLDSAAVTEDAFTGVFSSWEDSLADFIAEFDWSIDAAKTLIEDLGDAVLSEIARIAARSIVGGVTQPIGALFGVGPAGTPAGAAPAGGAAGTAYPVAGPAGGMNTMSVLSTGMAGNAIFNGSTLGTDLVTGSIGQSLGLYTPPGFMGLDAGMGVMTDFGSALAGGLNAAPWGIVGSLGANLLGFQGSGDPFIDLGLQGGGAVLGGIGGTALGGAIGGQIFGATTGSVLGPVGAIGGAFLGTMLGDLFAPTRPHPAGGGHITVDPDGTVSTGHYFGKHTDLAAQQAAVDPFGTFVQQIMDLTDARLSGALDMAISADDGEFRLTTPHTRVPQDLQPYVSSVVEGQFIDFTTMEAAQSAYLRALGIAIEDMPDASRVLQDVTPDNIETVLPDLSFVMEFETALAGLAEGVTDWSTSVRAQTEANLGAAADTYTQFLDDTARLMPERMAEADAAVKQSALMLVGLADAADQLNPEIQAFIGQTEGLRDQFSAVMGAAGWTDESIGAAGFASLAEAETEAVRRSLEGWLETVALTHDGAAALAEAFGDIPGVLDMLVADVEATARALEDAWTDREHAATGQGYLTTLDALAADYEAGLTAAAETGADASALARAVTAEIAAAVSGLDASALADLIDQFAATGIVATGLSQALHDLEVSAARARDAAVAQERATLDASLWRLTGNTAAIRAAEIAAATPENRDMVRYLHQVRDLLAAHGEAATIAREAAEAQVDAAREAYAAWRETDAARREALAEAVATWADLARVADGVGADLRRWLDGLDTGAASTLAPRARAAVHGEASAGRRTDGGLTQVLVDELRALRRDLGAQTGRADLAARAAVGGRRA</sequence>
<organism evidence="5 6">
    <name type="scientific">Roseospira visakhapatnamensis</name>
    <dbReference type="NCBI Taxonomy" id="390880"/>
    <lineage>
        <taxon>Bacteria</taxon>
        <taxon>Pseudomonadati</taxon>
        <taxon>Pseudomonadota</taxon>
        <taxon>Alphaproteobacteria</taxon>
        <taxon>Rhodospirillales</taxon>
        <taxon>Rhodospirillaceae</taxon>
        <taxon>Roseospira</taxon>
    </lineage>
</organism>
<gene>
    <name evidence="5" type="ORF">GGD89_003805</name>
</gene>
<proteinExistence type="predicted"/>
<name>A0A7W6RGH8_9PROT</name>
<keyword evidence="6" id="KW-1185">Reference proteome</keyword>
<dbReference type="InterPro" id="IPR010090">
    <property type="entry name" value="Phage_tape_meas"/>
</dbReference>
<dbReference type="Pfam" id="PF10145">
    <property type="entry name" value="PhageMin_Tail"/>
    <property type="match status" value="1"/>
</dbReference>
<keyword evidence="1" id="KW-0175">Coiled coil</keyword>
<evidence type="ECO:0000256" key="1">
    <source>
        <dbReference type="ARBA" id="ARBA00023054"/>
    </source>
</evidence>
<comment type="caution">
    <text evidence="5">The sequence shown here is derived from an EMBL/GenBank/DDBJ whole genome shotgun (WGS) entry which is preliminary data.</text>
</comment>
<protein>
    <submittedName>
        <fullName evidence="5">TP901 family phage tail tape measure protein</fullName>
    </submittedName>
</protein>
<feature type="domain" description="Phage tail tape measure protein" evidence="4">
    <location>
        <begin position="202"/>
        <end position="390"/>
    </location>
</feature>
<accession>A0A7W6RGH8</accession>
<feature type="region of interest" description="Disordered" evidence="2">
    <location>
        <begin position="686"/>
        <end position="716"/>
    </location>
</feature>
<dbReference type="RefSeq" id="WP_184048820.1">
    <property type="nucleotide sequence ID" value="NZ_JACIGK010000054.1"/>
</dbReference>
<evidence type="ECO:0000259" key="3">
    <source>
        <dbReference type="Pfam" id="PF09718"/>
    </source>
</evidence>
<dbReference type="NCBIfam" id="TIGR01760">
    <property type="entry name" value="tape_meas_TP901"/>
    <property type="match status" value="1"/>
</dbReference>
<dbReference type="Proteomes" id="UP000554286">
    <property type="component" value="Unassembled WGS sequence"/>
</dbReference>
<evidence type="ECO:0000313" key="5">
    <source>
        <dbReference type="EMBL" id="MBB4268149.1"/>
    </source>
</evidence>
<dbReference type="Pfam" id="PF09718">
    <property type="entry name" value="Tape_meas_lam_C"/>
    <property type="match status" value="1"/>
</dbReference>